<reference evidence="1 2" key="1">
    <citation type="submission" date="2016-11" db="EMBL/GenBank/DDBJ databases">
        <authorList>
            <person name="Jaros S."/>
            <person name="Januszkiewicz K."/>
            <person name="Wedrychowicz H."/>
        </authorList>
    </citation>
    <scope>NUCLEOTIDE SEQUENCE [LARGE SCALE GENOMIC DNA]</scope>
    <source>
        <strain evidence="1 2">DSM 29589</strain>
    </source>
</reference>
<dbReference type="AlphaFoldDB" id="A0A1M6ZYK1"/>
<proteinExistence type="predicted"/>
<dbReference type="InterPro" id="IPR017853">
    <property type="entry name" value="GH"/>
</dbReference>
<evidence type="ECO:0000313" key="2">
    <source>
        <dbReference type="Proteomes" id="UP000183974"/>
    </source>
</evidence>
<gene>
    <name evidence="1" type="ORF">SAMN05444398_102104</name>
</gene>
<dbReference type="EMBL" id="FRBR01000002">
    <property type="protein sequence ID" value="SHL35514.1"/>
    <property type="molecule type" value="Genomic_DNA"/>
</dbReference>
<keyword evidence="1" id="KW-0378">Hydrolase</keyword>
<name>A0A1M6ZYK1_9RHOB</name>
<sequence>MAEGALNAIRVPFYWRRLIEYDSDAKAQVNKEIVESYYTFIATLPEHVKITGVVINCHPEVARMAYLGQPGFAERYAEYVRLLVETFDFIHDMELWNEPNASDFYISVKGEDGLHRPWNGLEFVNMVIRPGVESLRCAGFAGRICGVTFAENGLVGHVGRTRPAFANTMRGYADEFAAEFANNQGHWGFYFQPDFARDVMQALRSHYPTAQDLPFEAFGIHPYPYFGPAPDGFAAHSWHLTQDFLSLLEDAGYSGVPVWITEVGARSLDLSKVYDFDAMAQADFVDDFMTHAAGEASIEKLFWYKYRDEAWDLKREKSFGLFDHEGRKKPAYYSFRSRALDCLPPQSIRVLQDDFGFGAVMQAGSVDKSFWKIEKTEPFAYAIPAHTGTAEGTALLVSPGRAVGSVLRLETRHHLAADKAQRLKAALRFRPKATDPGKPEMTLGLQITNLANPETGLFLSVRINGVSGVAAFAFGTTRNARTPVAEVGLADLSQFAEITLETREGRVWLSCVDGDGSILTEIDLCAATQVFLGRRLRGAIEVSRTKGPIHFIELSRFRLGRG</sequence>
<dbReference type="STRING" id="337701.SAMN05444398_102104"/>
<protein>
    <submittedName>
        <fullName evidence="1">Glycosyl hydrolase catalytic core</fullName>
    </submittedName>
</protein>
<dbReference type="GO" id="GO:0016787">
    <property type="term" value="F:hydrolase activity"/>
    <property type="evidence" value="ECO:0007669"/>
    <property type="project" value="UniProtKB-KW"/>
</dbReference>
<accession>A0A1M6ZYK1</accession>
<dbReference type="SUPFAM" id="SSF51445">
    <property type="entry name" value="(Trans)glycosidases"/>
    <property type="match status" value="1"/>
</dbReference>
<organism evidence="1 2">
    <name type="scientific">Roseovarius pacificus</name>
    <dbReference type="NCBI Taxonomy" id="337701"/>
    <lineage>
        <taxon>Bacteria</taxon>
        <taxon>Pseudomonadati</taxon>
        <taxon>Pseudomonadota</taxon>
        <taxon>Alphaproteobacteria</taxon>
        <taxon>Rhodobacterales</taxon>
        <taxon>Roseobacteraceae</taxon>
        <taxon>Roseovarius</taxon>
    </lineage>
</organism>
<dbReference type="Proteomes" id="UP000183974">
    <property type="component" value="Unassembled WGS sequence"/>
</dbReference>
<dbReference type="Gene3D" id="3.20.20.80">
    <property type="entry name" value="Glycosidases"/>
    <property type="match status" value="1"/>
</dbReference>
<keyword evidence="2" id="KW-1185">Reference proteome</keyword>
<evidence type="ECO:0000313" key="1">
    <source>
        <dbReference type="EMBL" id="SHL35514.1"/>
    </source>
</evidence>